<feature type="domain" description="Glycosyltransferase RgtA/B/C/D-like" evidence="9">
    <location>
        <begin position="59"/>
        <end position="215"/>
    </location>
</feature>
<feature type="transmembrane region" description="Helical" evidence="8">
    <location>
        <begin position="309"/>
        <end position="328"/>
    </location>
</feature>
<evidence type="ECO:0000256" key="5">
    <source>
        <dbReference type="ARBA" id="ARBA00022692"/>
    </source>
</evidence>
<comment type="subcellular location">
    <subcellularLocation>
        <location evidence="1">Cell membrane</location>
        <topology evidence="1">Multi-pass membrane protein</topology>
    </subcellularLocation>
</comment>
<dbReference type="InterPro" id="IPR050297">
    <property type="entry name" value="LipidA_mod_glycosyltrf_83"/>
</dbReference>
<feature type="transmembrane region" description="Helical" evidence="8">
    <location>
        <begin position="281"/>
        <end position="303"/>
    </location>
</feature>
<dbReference type="GO" id="GO:0016763">
    <property type="term" value="F:pentosyltransferase activity"/>
    <property type="evidence" value="ECO:0007669"/>
    <property type="project" value="TreeGrafter"/>
</dbReference>
<feature type="transmembrane region" description="Helical" evidence="8">
    <location>
        <begin position="200"/>
        <end position="218"/>
    </location>
</feature>
<keyword evidence="7 8" id="KW-0472">Membrane</keyword>
<keyword evidence="2" id="KW-1003">Cell membrane</keyword>
<keyword evidence="6 8" id="KW-1133">Transmembrane helix</keyword>
<accession>A0A949NGL0</accession>
<name>A0A949NGL0_9FIRM</name>
<dbReference type="RefSeq" id="WP_238721390.1">
    <property type="nucleotide sequence ID" value="NZ_JAHQCW010000011.1"/>
</dbReference>
<dbReference type="Proteomes" id="UP000712157">
    <property type="component" value="Unassembled WGS sequence"/>
</dbReference>
<dbReference type="GO" id="GO:0005886">
    <property type="term" value="C:plasma membrane"/>
    <property type="evidence" value="ECO:0007669"/>
    <property type="project" value="UniProtKB-SubCell"/>
</dbReference>
<evidence type="ECO:0000256" key="2">
    <source>
        <dbReference type="ARBA" id="ARBA00022475"/>
    </source>
</evidence>
<protein>
    <submittedName>
        <fullName evidence="10">Glycosyltransferase family 39 protein</fullName>
    </submittedName>
</protein>
<dbReference type="EMBL" id="JAHQCW010000011">
    <property type="protein sequence ID" value="MBU9736608.1"/>
    <property type="molecule type" value="Genomic_DNA"/>
</dbReference>
<gene>
    <name evidence="10" type="ORF">KTH89_08660</name>
</gene>
<keyword evidence="4" id="KW-0808">Transferase</keyword>
<proteinExistence type="predicted"/>
<evidence type="ECO:0000256" key="3">
    <source>
        <dbReference type="ARBA" id="ARBA00022676"/>
    </source>
</evidence>
<keyword evidence="5 8" id="KW-0812">Transmembrane</keyword>
<dbReference type="PANTHER" id="PTHR33908:SF11">
    <property type="entry name" value="MEMBRANE PROTEIN"/>
    <property type="match status" value="1"/>
</dbReference>
<feature type="transmembrane region" description="Helical" evidence="8">
    <location>
        <begin position="158"/>
        <end position="188"/>
    </location>
</feature>
<reference evidence="10" key="1">
    <citation type="submission" date="2021-06" db="EMBL/GenBank/DDBJ databases">
        <title>Description of novel taxa of the family Lachnospiraceae.</title>
        <authorList>
            <person name="Chaplin A.V."/>
            <person name="Sokolova S.R."/>
            <person name="Pikina A.P."/>
            <person name="Korzhanova M."/>
            <person name="Belova V."/>
            <person name="Korostin D."/>
            <person name="Efimov B.A."/>
        </authorList>
    </citation>
    <scope>NUCLEOTIDE SEQUENCE</scope>
    <source>
        <strain evidence="10">ASD5720</strain>
    </source>
</reference>
<evidence type="ECO:0000259" key="9">
    <source>
        <dbReference type="Pfam" id="PF13231"/>
    </source>
</evidence>
<feature type="transmembrane region" description="Helical" evidence="8">
    <location>
        <begin position="131"/>
        <end position="151"/>
    </location>
</feature>
<evidence type="ECO:0000256" key="7">
    <source>
        <dbReference type="ARBA" id="ARBA00023136"/>
    </source>
</evidence>
<organism evidence="10 11">
    <name type="scientific">Diplocloster agilis</name>
    <dbReference type="NCBI Taxonomy" id="2850323"/>
    <lineage>
        <taxon>Bacteria</taxon>
        <taxon>Bacillati</taxon>
        <taxon>Bacillota</taxon>
        <taxon>Clostridia</taxon>
        <taxon>Lachnospirales</taxon>
        <taxon>Lachnospiraceae</taxon>
        <taxon>Diplocloster</taxon>
    </lineage>
</organism>
<evidence type="ECO:0000256" key="4">
    <source>
        <dbReference type="ARBA" id="ARBA00022679"/>
    </source>
</evidence>
<keyword evidence="3" id="KW-0328">Glycosyltransferase</keyword>
<dbReference type="Pfam" id="PF13231">
    <property type="entry name" value="PMT_2"/>
    <property type="match status" value="1"/>
</dbReference>
<feature type="transmembrane region" description="Helical" evidence="8">
    <location>
        <begin position="335"/>
        <end position="353"/>
    </location>
</feature>
<evidence type="ECO:0000313" key="10">
    <source>
        <dbReference type="EMBL" id="MBU9736608.1"/>
    </source>
</evidence>
<evidence type="ECO:0000256" key="1">
    <source>
        <dbReference type="ARBA" id="ARBA00004651"/>
    </source>
</evidence>
<dbReference type="PANTHER" id="PTHR33908">
    <property type="entry name" value="MANNOSYLTRANSFERASE YKCB-RELATED"/>
    <property type="match status" value="1"/>
</dbReference>
<comment type="caution">
    <text evidence="10">The sequence shown here is derived from an EMBL/GenBank/DDBJ whole genome shotgun (WGS) entry which is preliminary data.</text>
</comment>
<dbReference type="GO" id="GO:0009103">
    <property type="term" value="P:lipopolysaccharide biosynthetic process"/>
    <property type="evidence" value="ECO:0007669"/>
    <property type="project" value="UniProtKB-ARBA"/>
</dbReference>
<feature type="transmembrane region" description="Helical" evidence="8">
    <location>
        <begin position="9"/>
        <end position="28"/>
    </location>
</feature>
<dbReference type="InterPro" id="IPR038731">
    <property type="entry name" value="RgtA/B/C-like"/>
</dbReference>
<feature type="transmembrane region" description="Helical" evidence="8">
    <location>
        <begin position="255"/>
        <end position="274"/>
    </location>
</feature>
<sequence length="486" mass="56622">MVLSKKRKTVFLAGLCILESLLMLTLLFHKNIFMDEAFTIALSGHSYRDVIALTAADVHPPVYYLILKFLTGIFGTSLMAMHLVSFLPFLFQMLLGCTLVRKRFGDRTSFLFLLCLFGMPKMLYYSTDIRMYSWAMFFVTAAALFSYEIILNGRFRNWLFFTIFSLLAAYTHYFACAAVAFLYFYLLIHAFRVNKAALKKWMLCAVFTVMAYLPWLGVVLRQISQVTEEYWIPPITFSTLLTYIEYTFAVKRSHLLSLLLLLVFLAVFCLFLFRKKDRDDWFAAACFSTSIGMVLVGLAASFLIRPVFYQRYMVSSYGCMWLFFAIEARNIRRPFVTRLLTAWLILCSILNYADILELRYQSGVEQMESYMESVLEPGDVIVHTHNGVQKCFAYYFPEQQHELYGSEITDVYQQVYQNYRIGELNTLSQLDQVHGRIWIAADPSHKAILEDFKEAGYQPEYRGIFFFDEYQVLFYSAARSYDTAEN</sequence>
<evidence type="ECO:0000256" key="8">
    <source>
        <dbReference type="SAM" id="Phobius"/>
    </source>
</evidence>
<keyword evidence="11" id="KW-1185">Reference proteome</keyword>
<dbReference type="AlphaFoldDB" id="A0A949NGL0"/>
<evidence type="ECO:0000313" key="11">
    <source>
        <dbReference type="Proteomes" id="UP000712157"/>
    </source>
</evidence>
<evidence type="ECO:0000256" key="6">
    <source>
        <dbReference type="ARBA" id="ARBA00022989"/>
    </source>
</evidence>